<evidence type="ECO:0000256" key="1">
    <source>
        <dbReference type="SAM" id="Phobius"/>
    </source>
</evidence>
<evidence type="ECO:0000259" key="2">
    <source>
        <dbReference type="Pfam" id="PF07596"/>
    </source>
</evidence>
<sequence>MKNLTARRAKSAFTLIELLVVIAIIAILAAILFPVFGRARENARRASCQSNLKQIMLGYMQYTQDYDEKVPAAFSYASGWYNKMYPYIKSTQIFKCPSDSSDIVAVNSNLITPNGYRVSYAYNWDVGFYEGNEFNIAKFNYPSQAVAIVDAGSLTNSGGTVTETSPIKDLPNSRRILLTPDLPHTQDATNADMMAPTPRHLGTVVVAFVDGHVKALRPEKFYYFNSKFIYPETAGN</sequence>
<keyword evidence="4" id="KW-1185">Reference proteome</keyword>
<dbReference type="OrthoDB" id="255848at2"/>
<dbReference type="EMBL" id="NIGF01000018">
    <property type="protein sequence ID" value="PQV62918.1"/>
    <property type="molecule type" value="Genomic_DNA"/>
</dbReference>
<feature type="transmembrane region" description="Helical" evidence="1">
    <location>
        <begin position="12"/>
        <end position="36"/>
    </location>
</feature>
<comment type="caution">
    <text evidence="3">The sequence shown here is derived from an EMBL/GenBank/DDBJ whole genome shotgun (WGS) entry which is preliminary data.</text>
</comment>
<reference evidence="3 4" key="1">
    <citation type="journal article" date="2018" name="Syst. Appl. Microbiol.">
        <title>Abditibacterium utsteinense sp. nov., the first cultivated member of candidate phylum FBP, isolated from ice-free Antarctic soil samples.</title>
        <authorList>
            <person name="Tahon G."/>
            <person name="Tytgat B."/>
            <person name="Lebbe L."/>
            <person name="Carlier A."/>
            <person name="Willems A."/>
        </authorList>
    </citation>
    <scope>NUCLEOTIDE SEQUENCE [LARGE SCALE GENOMIC DNA]</scope>
    <source>
        <strain evidence="3 4">LMG 29911</strain>
    </source>
</reference>
<name>A0A2S8SQ48_9BACT</name>
<dbReference type="Gene3D" id="3.30.700.10">
    <property type="entry name" value="Glycoprotein, Type 4 Pilin"/>
    <property type="match status" value="1"/>
</dbReference>
<evidence type="ECO:0000313" key="3">
    <source>
        <dbReference type="EMBL" id="PQV62918.1"/>
    </source>
</evidence>
<dbReference type="InterPro" id="IPR011453">
    <property type="entry name" value="DUF1559"/>
</dbReference>
<dbReference type="RefSeq" id="WP_106380911.1">
    <property type="nucleotide sequence ID" value="NZ_NIGF01000018.1"/>
</dbReference>
<dbReference type="InParanoid" id="A0A2S8SQ48"/>
<dbReference type="Pfam" id="PF07596">
    <property type="entry name" value="SBP_bac_10"/>
    <property type="match status" value="1"/>
</dbReference>
<keyword evidence="1" id="KW-1133">Transmembrane helix</keyword>
<dbReference type="Proteomes" id="UP000237684">
    <property type="component" value="Unassembled WGS sequence"/>
</dbReference>
<dbReference type="AlphaFoldDB" id="A0A2S8SQ48"/>
<proteinExistence type="predicted"/>
<keyword evidence="1" id="KW-0812">Transmembrane</keyword>
<feature type="domain" description="DUF1559" evidence="2">
    <location>
        <begin position="38"/>
        <end position="71"/>
    </location>
</feature>
<dbReference type="PANTHER" id="PTHR30093:SF2">
    <property type="entry name" value="TYPE II SECRETION SYSTEM PROTEIN H"/>
    <property type="match status" value="1"/>
</dbReference>
<gene>
    <name evidence="3" type="ORF">B1R32_11815</name>
</gene>
<keyword evidence="1" id="KW-0472">Membrane</keyword>
<protein>
    <recommendedName>
        <fullName evidence="2">DUF1559 domain-containing protein</fullName>
    </recommendedName>
</protein>
<dbReference type="SUPFAM" id="SSF54523">
    <property type="entry name" value="Pili subunits"/>
    <property type="match status" value="1"/>
</dbReference>
<accession>A0A2S8SQ48</accession>
<dbReference type="InterPro" id="IPR045584">
    <property type="entry name" value="Pilin-like"/>
</dbReference>
<dbReference type="PANTHER" id="PTHR30093">
    <property type="entry name" value="GENERAL SECRETION PATHWAY PROTEIN G"/>
    <property type="match status" value="1"/>
</dbReference>
<dbReference type="NCBIfam" id="TIGR02532">
    <property type="entry name" value="IV_pilin_GFxxxE"/>
    <property type="match status" value="1"/>
</dbReference>
<evidence type="ECO:0000313" key="4">
    <source>
        <dbReference type="Proteomes" id="UP000237684"/>
    </source>
</evidence>
<dbReference type="Pfam" id="PF07963">
    <property type="entry name" value="N_methyl"/>
    <property type="match status" value="1"/>
</dbReference>
<organism evidence="3 4">
    <name type="scientific">Abditibacterium utsteinense</name>
    <dbReference type="NCBI Taxonomy" id="1960156"/>
    <lineage>
        <taxon>Bacteria</taxon>
        <taxon>Pseudomonadati</taxon>
        <taxon>Abditibacteriota</taxon>
        <taxon>Abditibacteriia</taxon>
        <taxon>Abditibacteriales</taxon>
        <taxon>Abditibacteriaceae</taxon>
        <taxon>Abditibacterium</taxon>
    </lineage>
</organism>
<dbReference type="InterPro" id="IPR012902">
    <property type="entry name" value="N_methyl_site"/>
</dbReference>